<feature type="region of interest" description="Disordered" evidence="1">
    <location>
        <begin position="478"/>
        <end position="498"/>
    </location>
</feature>
<evidence type="ECO:0000256" key="1">
    <source>
        <dbReference type="SAM" id="MobiDB-lite"/>
    </source>
</evidence>
<sequence>MINANFPQVLAAADDIGFETMRSDVTNITSTGLSTLYLQAKSTSTPSILAELSLSDSTKKAINNLERCLQDIGPESGIGISPADCGEHGSFNGNLHTSNIHLAPTANEHKWSFNMEENGSEDEESGHLFLYTTPDSRVERQLYSLDGNRRSSFESVYSPPVVSEQVVNELISVPSHKVTVFLQDDAPNIRPVKEITPPPRFPQRTDNFAPSSTSVTTSISEIISAPSSEPSPTIPENVNKEIDMSSTHSATTLGKEDHMQVAEVMNQSEYSEVKSERRGVKTTTVTVPIPREGQSSERKDSSKFTPRPRIQAVIQRPKNMEYIDDDEQEWARKIKEIAQWQADVNMAMQNGISNGAFINSPEDEVGDELTISESRRPKPLKRRNRLNVDHTSAIQRPAMVTTRMLEGTSQPVNGNKLENMVSRHHFCLKVKTNQKTYASIFNDLFILKQRLLQTSGNTFNENIIRNDMFSRRFGISQNPTHAQQTAFPKPLPIPSGNR</sequence>
<evidence type="ECO:0000313" key="4">
    <source>
        <dbReference type="WBParaSite" id="HNAJ_0000315201-mRNA-1"/>
    </source>
</evidence>
<proteinExistence type="predicted"/>
<evidence type="ECO:0000313" key="3">
    <source>
        <dbReference type="Proteomes" id="UP000278807"/>
    </source>
</evidence>
<evidence type="ECO:0000313" key="2">
    <source>
        <dbReference type="EMBL" id="VDN99010.1"/>
    </source>
</evidence>
<dbReference type="EMBL" id="UZAE01001752">
    <property type="protein sequence ID" value="VDN99010.1"/>
    <property type="molecule type" value="Genomic_DNA"/>
</dbReference>
<feature type="region of interest" description="Disordered" evidence="1">
    <location>
        <begin position="268"/>
        <end position="306"/>
    </location>
</feature>
<dbReference type="AlphaFoldDB" id="A0A0R3T7W4"/>
<dbReference type="Proteomes" id="UP000278807">
    <property type="component" value="Unassembled WGS sequence"/>
</dbReference>
<name>A0A0R3T7W4_RODNA</name>
<keyword evidence="3" id="KW-1185">Reference proteome</keyword>
<reference evidence="2 3" key="2">
    <citation type="submission" date="2018-11" db="EMBL/GenBank/DDBJ databases">
        <authorList>
            <consortium name="Pathogen Informatics"/>
        </authorList>
    </citation>
    <scope>NUCLEOTIDE SEQUENCE [LARGE SCALE GENOMIC DNA]</scope>
</reference>
<dbReference type="WBParaSite" id="HNAJ_0000315201-mRNA-1">
    <property type="protein sequence ID" value="HNAJ_0000315201-mRNA-1"/>
    <property type="gene ID" value="HNAJ_0000315201"/>
</dbReference>
<protein>
    <submittedName>
        <fullName evidence="4">Sister chromatid cohesion 1 protein 2</fullName>
    </submittedName>
</protein>
<feature type="region of interest" description="Disordered" evidence="1">
    <location>
        <begin position="189"/>
        <end position="212"/>
    </location>
</feature>
<feature type="compositionally biased region" description="Pro residues" evidence="1">
    <location>
        <begin position="489"/>
        <end position="498"/>
    </location>
</feature>
<gene>
    <name evidence="2" type="ORF">HNAJ_LOCUS3151</name>
</gene>
<organism evidence="4">
    <name type="scientific">Rodentolepis nana</name>
    <name type="common">Dwarf tapeworm</name>
    <name type="synonym">Hymenolepis nana</name>
    <dbReference type="NCBI Taxonomy" id="102285"/>
    <lineage>
        <taxon>Eukaryota</taxon>
        <taxon>Metazoa</taxon>
        <taxon>Spiralia</taxon>
        <taxon>Lophotrochozoa</taxon>
        <taxon>Platyhelminthes</taxon>
        <taxon>Cestoda</taxon>
        <taxon>Eucestoda</taxon>
        <taxon>Cyclophyllidea</taxon>
        <taxon>Hymenolepididae</taxon>
        <taxon>Rodentolepis</taxon>
    </lineage>
</organism>
<dbReference type="OrthoDB" id="6270465at2759"/>
<accession>A0A0R3T7W4</accession>
<reference evidence="4" key="1">
    <citation type="submission" date="2017-02" db="UniProtKB">
        <authorList>
            <consortium name="WormBaseParasite"/>
        </authorList>
    </citation>
    <scope>IDENTIFICATION</scope>
</reference>